<proteinExistence type="predicted"/>
<accession>A0ACB8WG64</accession>
<keyword evidence="2" id="KW-1185">Reference proteome</keyword>
<evidence type="ECO:0000313" key="2">
    <source>
        <dbReference type="Proteomes" id="UP000831701"/>
    </source>
</evidence>
<reference evidence="1" key="1">
    <citation type="submission" date="2022-04" db="EMBL/GenBank/DDBJ databases">
        <title>Jade perch genome.</title>
        <authorList>
            <person name="Chao B."/>
        </authorList>
    </citation>
    <scope>NUCLEOTIDE SEQUENCE</scope>
    <source>
        <strain evidence="1">CB-2022</strain>
    </source>
</reference>
<dbReference type="Proteomes" id="UP000831701">
    <property type="component" value="Chromosome 10"/>
</dbReference>
<comment type="caution">
    <text evidence="1">The sequence shown here is derived from an EMBL/GenBank/DDBJ whole genome shotgun (WGS) entry which is preliminary data.</text>
</comment>
<dbReference type="EMBL" id="CM041540">
    <property type="protein sequence ID" value="KAI3366690.1"/>
    <property type="molecule type" value="Genomic_DNA"/>
</dbReference>
<protein>
    <submittedName>
        <fullName evidence="1">Uncharacterized protein</fullName>
    </submittedName>
</protein>
<name>A0ACB8WG64_9TELE</name>
<gene>
    <name evidence="1" type="ORF">L3Q82_009359</name>
</gene>
<evidence type="ECO:0000313" key="1">
    <source>
        <dbReference type="EMBL" id="KAI3366690.1"/>
    </source>
</evidence>
<sequence length="1647" mass="179694">MAAELGSYKQAHTSSPPLTLGNSRVVEGPAPLKELGSRAQAMRGGPRPRLLPKPHCTGPSWTFLRVVSLLEGGPTSPFRAEPGRVPWAKTRPPGARLRAPNPRPGSRVGPQGEEEEEQCVDSHLRGRTTGPTESTRVSSAGARRRELGLELKGGAEHGQFPVVGEPLPGTARCHSGKLCQDELLLEVNDTPVAGLTTRDVHAVLKHSKEDPVRLKCVKQGGVIDKDLRHYLNLRFQKGSVDHELQQIIRDNLYLRTVPFFKMFHKKPTGCEKLNLTGLMITDAGTTRQPKEGEVPGVDYNFVTVDRFMELEKSGALLESGTYEDNFYGTPKPPAEPSALLLNVTDQLLPGARPTSEGKRKRNKSVSNMEKASIEPPEEEEEERPIVNGNGVAVTPESSEHEDKSTDASGDIAPQSNPAEAPTEAPKDDGLSPKISAPKPEENDELGPLPDNWEMAYTEKGEVYFIDHNTKTTSWLDPRLAKKAKPPEECKEDELPYGWEKIDDPIYGSYYVDHINRRTQFENPVLEAKRRLQQQQQMQSQGLSSLPLPTIYRVEDASPCATLPRSPLAQVGPVPERCHSLGDLSRSPTLGRRATAYATSSSADVSPLRRVLTRRMNTCPHHHQPQQQQPLHTSACTVVLEQPVCSPFSLWHFVKKPLFTRDPTQLKGSFLSTSLQKSNMGFGFTIIGGDEPDEFLQVKSVIPDGPAAADGKMATGDVIVYINDVCVLGTTHADVVKLFQSVPIGQSVTLVLCRGYPLPYDPEEAANTNNNTTTTTTTIISPLGIMEQRPIMVNGRTGYDNYLDYLSRTARFVTDPSQDQVNAQQQLLTPHPGDTHLDGSLPPNSGTTPPDSVSMASSGATQGELLTLTMVKGMDGFGFTIADSATGQRVKQVLEPQGCPGLCEGDLIVEINKQPVQGFTHTQVVELLKECGVGVETCLVVQRGGIGHYSPWKTPKQVLEQWESQQGQGSPAQTSLSAPVIPHSAPFPTHHLHRASVPDSASEALALAKPDPYDLYEKSRAIYESRQPGQPRTVFPVDSSGAEYQDIEVHLRRQKSGFGFRVLGGDEAGQPILIGAIIEKSPADLDGRLRPGDELLFVDGIPVVGKPHRYVIDLMHGAARNGQVNLVIRRRVQTAGESCPENGRSPGSVSTQHSSPRSDFTYGNSTAPTQVPNAGTGNATAPSDRTSTPNTQPSDVIINRKESEGFGFVIISSLNRPEAAATNTVPHKIGRIIEGSPADRCGKLKVGDRILAVNSQSIVNMPHADIVKLIKDAGLSVTLRIIPQEEVSNPPSAPSSEKQSPLAQQHSPKVQPSTAAASQPGPAVTEPNAAVSQPNPMPHQSPVTQPPAPPPPPQTYTHESSYRSEVKARQDVKPDIRQPPFTDYRQPPVDYRHPPVADYRQPPTLDYRHPPLLDYRQLASDARQFTIPEYRMPPVQLAQDFDFFTVELEKSVKGFGFSIRGGREYKMDLFVLRLAEDGPAIRNGRMRVGDQIIEINGESTRDMTHARAIELIKSGGRRVRLLLKRGTGQVPEYDNAAPWDARPTASPSLSEEVAPPIDSLSMSSPSSHLAPAPDPRPTSPAASGRPSRLGGRRQQEGAFQEPPEDRAAESRSDEPGEESGYNRRERQRISQEGGWQVRPQGAQGAAHY</sequence>
<organism evidence="1 2">
    <name type="scientific">Scortum barcoo</name>
    <name type="common">barcoo grunter</name>
    <dbReference type="NCBI Taxonomy" id="214431"/>
    <lineage>
        <taxon>Eukaryota</taxon>
        <taxon>Metazoa</taxon>
        <taxon>Chordata</taxon>
        <taxon>Craniata</taxon>
        <taxon>Vertebrata</taxon>
        <taxon>Euteleostomi</taxon>
        <taxon>Actinopterygii</taxon>
        <taxon>Neopterygii</taxon>
        <taxon>Teleostei</taxon>
        <taxon>Neoteleostei</taxon>
        <taxon>Acanthomorphata</taxon>
        <taxon>Eupercaria</taxon>
        <taxon>Centrarchiformes</taxon>
        <taxon>Terapontoidei</taxon>
        <taxon>Terapontidae</taxon>
        <taxon>Scortum</taxon>
    </lineage>
</organism>